<evidence type="ECO:0000259" key="1">
    <source>
        <dbReference type="Pfam" id="PF01636"/>
    </source>
</evidence>
<dbReference type="Gene3D" id="3.90.1200.10">
    <property type="match status" value="1"/>
</dbReference>
<dbReference type="Pfam" id="PF01636">
    <property type="entry name" value="APH"/>
    <property type="match status" value="1"/>
</dbReference>
<dbReference type="InterPro" id="IPR002575">
    <property type="entry name" value="Aminoglycoside_PTrfase"/>
</dbReference>
<evidence type="ECO:0000313" key="2">
    <source>
        <dbReference type="EMBL" id="MDV2480751.1"/>
    </source>
</evidence>
<sequence length="306" mass="33739">MVRAGEVGLIEPGDPFGDWLASVVGDGGPVRVCRIEPASHVVCRYEFDGTGTRVIGKFFGAPTGAKTDYDAEKALANEVRRLNDAAGLIRVPRVLAAEERFGAVLVTECVPGPTLREVIGTGAPPYEPLTGVARLLRRLHDGTGTSWHRERDFAYFRAVLDQNGLPARERERFDRLIEEWRQSPRLSGDAGCTVHGDATPGNYLCDGEVCAIDFEAGRDHAHPIRDLGILAAEMKASPGSSRRAEDWIGHLLWHYSGDEAEFRESTAVLPFFMALGHLRIARLPWRAAERDWLLEEAEACLSAVRR</sequence>
<organism evidence="2 3">
    <name type="scientific">Methanoculleus caldifontis</name>
    <dbReference type="NCBI Taxonomy" id="2651577"/>
    <lineage>
        <taxon>Archaea</taxon>
        <taxon>Methanobacteriati</taxon>
        <taxon>Methanobacteriota</taxon>
        <taxon>Stenosarchaea group</taxon>
        <taxon>Methanomicrobia</taxon>
        <taxon>Methanomicrobiales</taxon>
        <taxon>Methanomicrobiaceae</taxon>
        <taxon>Methanoculleus</taxon>
    </lineage>
</organism>
<dbReference type="Proteomes" id="UP001281203">
    <property type="component" value="Unassembled WGS sequence"/>
</dbReference>
<accession>A0ABU3WYE9</accession>
<comment type="caution">
    <text evidence="2">The sequence shown here is derived from an EMBL/GenBank/DDBJ whole genome shotgun (WGS) entry which is preliminary data.</text>
</comment>
<evidence type="ECO:0000313" key="3">
    <source>
        <dbReference type="Proteomes" id="UP001281203"/>
    </source>
</evidence>
<name>A0ABU3WYE9_9EURY</name>
<dbReference type="SUPFAM" id="SSF56112">
    <property type="entry name" value="Protein kinase-like (PK-like)"/>
    <property type="match status" value="1"/>
</dbReference>
<feature type="domain" description="Aminoglycoside phosphotransferase" evidence="1">
    <location>
        <begin position="71"/>
        <end position="233"/>
    </location>
</feature>
<protein>
    <submittedName>
        <fullName evidence="2">Aminoglycoside phosphotransferase family protein</fullName>
    </submittedName>
</protein>
<dbReference type="RefSeq" id="WP_317063721.1">
    <property type="nucleotide sequence ID" value="NZ_WBKO01000001.1"/>
</dbReference>
<dbReference type="EMBL" id="WBKO01000001">
    <property type="protein sequence ID" value="MDV2480751.1"/>
    <property type="molecule type" value="Genomic_DNA"/>
</dbReference>
<keyword evidence="3" id="KW-1185">Reference proteome</keyword>
<reference evidence="2 3" key="1">
    <citation type="submission" date="2019-10" db="EMBL/GenBank/DDBJ databases">
        <title>Isolation and characterization of Methanoculleus sp. Wushi-C6 from a hot spring well.</title>
        <authorList>
            <person name="Chen S.-C."/>
            <person name="Lan Z.-H."/>
            <person name="You Y.-T."/>
            <person name="Lai M.-C."/>
        </authorList>
    </citation>
    <scope>NUCLEOTIDE SEQUENCE [LARGE SCALE GENOMIC DNA]</scope>
    <source>
        <strain evidence="2 3">Wushi-C6</strain>
    </source>
</reference>
<dbReference type="InterPro" id="IPR011009">
    <property type="entry name" value="Kinase-like_dom_sf"/>
</dbReference>
<proteinExistence type="predicted"/>
<gene>
    <name evidence="2" type="ORF">F8E02_01765</name>
</gene>